<dbReference type="InterPro" id="IPR036179">
    <property type="entry name" value="Ig-like_dom_sf"/>
</dbReference>
<dbReference type="Gene3D" id="2.60.40.10">
    <property type="entry name" value="Immunoglobulins"/>
    <property type="match status" value="1"/>
</dbReference>
<dbReference type="Ensembl" id="ENSPKIT00000019378.1">
    <property type="protein sequence ID" value="ENSPKIP00000038388.1"/>
    <property type="gene ID" value="ENSPKIG00000016184.1"/>
</dbReference>
<evidence type="ECO:0000313" key="6">
    <source>
        <dbReference type="Ensembl" id="ENSPKIP00000038388.1"/>
    </source>
</evidence>
<reference evidence="6" key="2">
    <citation type="submission" date="2025-09" db="UniProtKB">
        <authorList>
            <consortium name="Ensembl"/>
        </authorList>
    </citation>
    <scope>IDENTIFICATION</scope>
</reference>
<dbReference type="GO" id="GO:0004888">
    <property type="term" value="F:transmembrane signaling receptor activity"/>
    <property type="evidence" value="ECO:0007669"/>
    <property type="project" value="TreeGrafter"/>
</dbReference>
<dbReference type="CDD" id="cd05716">
    <property type="entry name" value="IgV_pIgR_like"/>
    <property type="match status" value="1"/>
</dbReference>
<dbReference type="InterPro" id="IPR050671">
    <property type="entry name" value="CD300_family_receptors"/>
</dbReference>
<keyword evidence="7" id="KW-1185">Reference proteome</keyword>
<dbReference type="InterPro" id="IPR003599">
    <property type="entry name" value="Ig_sub"/>
</dbReference>
<protein>
    <submittedName>
        <fullName evidence="6">CMRF35-like molecule 7</fullName>
    </submittedName>
</protein>
<feature type="chain" id="PRO_5017351829" evidence="4">
    <location>
        <begin position="16"/>
        <end position="244"/>
    </location>
</feature>
<accession>A0A3B3T7E0</accession>
<feature type="signal peptide" evidence="4">
    <location>
        <begin position="1"/>
        <end position="15"/>
    </location>
</feature>
<name>A0A3B3T7E0_9TELE</name>
<dbReference type="SUPFAM" id="SSF48726">
    <property type="entry name" value="Immunoglobulin"/>
    <property type="match status" value="1"/>
</dbReference>
<dbReference type="InterPro" id="IPR013106">
    <property type="entry name" value="Ig_V-set"/>
</dbReference>
<dbReference type="AlphaFoldDB" id="A0A3B3T7E0"/>
<dbReference type="OrthoDB" id="284782at2759"/>
<dbReference type="PANTHER" id="PTHR11860:SF87">
    <property type="entry name" value="CMRF35-LIKE MOLECULE 8"/>
    <property type="match status" value="1"/>
</dbReference>
<dbReference type="SMART" id="SM00409">
    <property type="entry name" value="IG"/>
    <property type="match status" value="1"/>
</dbReference>
<organism evidence="6 7">
    <name type="scientific">Paramormyrops kingsleyae</name>
    <dbReference type="NCBI Taxonomy" id="1676925"/>
    <lineage>
        <taxon>Eukaryota</taxon>
        <taxon>Metazoa</taxon>
        <taxon>Chordata</taxon>
        <taxon>Craniata</taxon>
        <taxon>Vertebrata</taxon>
        <taxon>Euteleostomi</taxon>
        <taxon>Actinopterygii</taxon>
        <taxon>Neopterygii</taxon>
        <taxon>Teleostei</taxon>
        <taxon>Osteoglossocephala</taxon>
        <taxon>Osteoglossomorpha</taxon>
        <taxon>Osteoglossiformes</taxon>
        <taxon>Mormyridae</taxon>
        <taxon>Paramormyrops</taxon>
    </lineage>
</organism>
<feature type="domain" description="Immunoglobulin" evidence="5">
    <location>
        <begin position="21"/>
        <end position="120"/>
    </location>
</feature>
<dbReference type="KEGG" id="pki:111842937"/>
<evidence type="ECO:0000313" key="7">
    <source>
        <dbReference type="Proteomes" id="UP000261540"/>
    </source>
</evidence>
<dbReference type="Proteomes" id="UP000261540">
    <property type="component" value="Unplaced"/>
</dbReference>
<proteinExistence type="predicted"/>
<dbReference type="GeneTree" id="ENSGT00950000182977"/>
<dbReference type="InterPro" id="IPR013783">
    <property type="entry name" value="Ig-like_fold"/>
</dbReference>
<sequence length="244" mass="27796">MLTFIFFLVLKVSGAFHISGPKEVRISVGGTVQIACPYHSFYRDNVKYWCRGYNWIYCSVLQRSRPTPPQDGDLLVLDNKQSHMFTVTMRRVQEQDSGWYWCAIQRVSNHVKVPIELIVMPELKTERVMMTSPSLITTPKFPCTTANSMPPSTVTPMSPTSGNVTVDGSTEWTADVQGLVWTVWSISRWVLFAALTLTPVAVKLCFMRRTNINEYAGHKLQDQRKLGTQVMDPTWIALRTFPEV</sequence>
<evidence type="ECO:0000256" key="3">
    <source>
        <dbReference type="ARBA" id="ARBA00023136"/>
    </source>
</evidence>
<dbReference type="GO" id="GO:0005886">
    <property type="term" value="C:plasma membrane"/>
    <property type="evidence" value="ECO:0007669"/>
    <property type="project" value="TreeGrafter"/>
</dbReference>
<evidence type="ECO:0000256" key="2">
    <source>
        <dbReference type="ARBA" id="ARBA00022692"/>
    </source>
</evidence>
<keyword evidence="4" id="KW-0732">Signal</keyword>
<keyword evidence="2" id="KW-0812">Transmembrane</keyword>
<reference evidence="6" key="1">
    <citation type="submission" date="2025-08" db="UniProtKB">
        <authorList>
            <consortium name="Ensembl"/>
        </authorList>
    </citation>
    <scope>IDENTIFICATION</scope>
</reference>
<evidence type="ECO:0000256" key="1">
    <source>
        <dbReference type="ARBA" id="ARBA00004370"/>
    </source>
</evidence>
<dbReference type="PANTHER" id="PTHR11860">
    <property type="entry name" value="POLYMERIC-IMMUNOGLOBULIN RECEPTOR"/>
    <property type="match status" value="1"/>
</dbReference>
<comment type="subcellular location">
    <subcellularLocation>
        <location evidence="1">Membrane</location>
    </subcellularLocation>
</comment>
<dbReference type="Pfam" id="PF07686">
    <property type="entry name" value="V-set"/>
    <property type="match status" value="1"/>
</dbReference>
<evidence type="ECO:0000259" key="5">
    <source>
        <dbReference type="SMART" id="SM00409"/>
    </source>
</evidence>
<evidence type="ECO:0000256" key="4">
    <source>
        <dbReference type="SAM" id="SignalP"/>
    </source>
</evidence>
<keyword evidence="3" id="KW-0472">Membrane</keyword>